<gene>
    <name evidence="2" type="ORF">P9850_12665</name>
</gene>
<dbReference type="InterPro" id="IPR028985">
    <property type="entry name" value="Bacillus_phage_prot-like"/>
</dbReference>
<organism evidence="2 3">
    <name type="scientific">Anoxybacteroides rupiense</name>
    <dbReference type="NCBI Taxonomy" id="311460"/>
    <lineage>
        <taxon>Bacteria</taxon>
        <taxon>Bacillati</taxon>
        <taxon>Bacillota</taxon>
        <taxon>Bacilli</taxon>
        <taxon>Bacillales</taxon>
        <taxon>Anoxybacillaceae</taxon>
        <taxon>Anoxybacteroides</taxon>
    </lineage>
</organism>
<dbReference type="InterPro" id="IPR041270">
    <property type="entry name" value="Phage_ABA_S"/>
</dbReference>
<reference evidence="2 3" key="1">
    <citation type="submission" date="2023-03" db="EMBL/GenBank/DDBJ databases">
        <title>Bacillus Genome Sequencing.</title>
        <authorList>
            <person name="Dunlap C."/>
        </authorList>
    </citation>
    <scope>NUCLEOTIDE SEQUENCE [LARGE SCALE GENOMIC DNA]</scope>
    <source>
        <strain evidence="2 3">NRS-38</strain>
    </source>
</reference>
<evidence type="ECO:0000313" key="3">
    <source>
        <dbReference type="Proteomes" id="UP001339962"/>
    </source>
</evidence>
<sequence>MNLREIDRLVATKVMGWKIYADSAGYKFWSINENDISRIICSVTSFEPTKDIADAWQVVEKLRERKIFSLYDAWDEDDNKIFCAVFEYNDTYHVVEYKEYAETAPLAICLAALKSVGVEVEVIEQ</sequence>
<proteinExistence type="predicted"/>
<comment type="caution">
    <text evidence="2">The sequence shown here is derived from an EMBL/GenBank/DDBJ whole genome shotgun (WGS) entry which is preliminary data.</text>
</comment>
<dbReference type="Pfam" id="PF18066">
    <property type="entry name" value="Phage_ABA_S"/>
    <property type="match status" value="1"/>
</dbReference>
<dbReference type="RefSeq" id="WP_328218902.1">
    <property type="nucleotide sequence ID" value="NZ_JARTLI010000029.1"/>
</dbReference>
<feature type="domain" description="Phage ABA sandwich" evidence="1">
    <location>
        <begin position="8"/>
        <end position="113"/>
    </location>
</feature>
<dbReference type="Gene3D" id="3.30.2120.10">
    <property type="entry name" value="Bacillus phage protein-like"/>
    <property type="match status" value="1"/>
</dbReference>
<dbReference type="Proteomes" id="UP001339962">
    <property type="component" value="Unassembled WGS sequence"/>
</dbReference>
<dbReference type="AlphaFoldDB" id="A0ABD5IXF2"/>
<accession>A0ABD5IXF2</accession>
<name>A0ABD5IXF2_9BACL</name>
<dbReference type="EMBL" id="JARTLI010000029">
    <property type="protein sequence ID" value="MED5052667.1"/>
    <property type="molecule type" value="Genomic_DNA"/>
</dbReference>
<dbReference type="SUPFAM" id="SSF111074">
    <property type="entry name" value="Bacillus phage protein"/>
    <property type="match status" value="1"/>
</dbReference>
<evidence type="ECO:0000313" key="2">
    <source>
        <dbReference type="EMBL" id="MED5052667.1"/>
    </source>
</evidence>
<protein>
    <recommendedName>
        <fullName evidence="1">Phage ABA sandwich domain-containing protein</fullName>
    </recommendedName>
</protein>
<evidence type="ECO:0000259" key="1">
    <source>
        <dbReference type="Pfam" id="PF18066"/>
    </source>
</evidence>